<evidence type="ECO:0000313" key="2">
    <source>
        <dbReference type="EMBL" id="GEO41185.1"/>
    </source>
</evidence>
<protein>
    <submittedName>
        <fullName evidence="2">Uncharacterized protein</fullName>
    </submittedName>
</protein>
<accession>A0A512DXI3</accession>
<proteinExistence type="predicted"/>
<comment type="caution">
    <text evidence="2">The sequence shown here is derived from an EMBL/GenBank/DDBJ whole genome shotgun (WGS) entry which is preliminary data.</text>
</comment>
<gene>
    <name evidence="2" type="ORF">SAE02_53330</name>
</gene>
<dbReference type="AlphaFoldDB" id="A0A512DXI3"/>
<feature type="compositionally biased region" description="Polar residues" evidence="1">
    <location>
        <begin position="10"/>
        <end position="22"/>
    </location>
</feature>
<organism evidence="2 3">
    <name type="scientific">Skermanella aerolata</name>
    <dbReference type="NCBI Taxonomy" id="393310"/>
    <lineage>
        <taxon>Bacteria</taxon>
        <taxon>Pseudomonadati</taxon>
        <taxon>Pseudomonadota</taxon>
        <taxon>Alphaproteobacteria</taxon>
        <taxon>Rhodospirillales</taxon>
        <taxon>Azospirillaceae</taxon>
        <taxon>Skermanella</taxon>
    </lineage>
</organism>
<evidence type="ECO:0000313" key="3">
    <source>
        <dbReference type="Proteomes" id="UP000321523"/>
    </source>
</evidence>
<sequence length="70" mass="8089">MSELARDDASFNSPATGTSKNKNLSEEKGLSTIMVYDAKLTTYLEQHYNEIMALVEERRRPEHADQWEQI</sequence>
<dbReference type="RefSeq" id="WP_147040879.1">
    <property type="nucleotide sequence ID" value="NZ_BJYZ01000026.1"/>
</dbReference>
<reference evidence="2 3" key="1">
    <citation type="submission" date="2019-07" db="EMBL/GenBank/DDBJ databases">
        <title>Whole genome shotgun sequence of Skermanella aerolata NBRC 106429.</title>
        <authorList>
            <person name="Hosoyama A."/>
            <person name="Uohara A."/>
            <person name="Ohji S."/>
            <person name="Ichikawa N."/>
        </authorList>
    </citation>
    <scope>NUCLEOTIDE SEQUENCE [LARGE SCALE GENOMIC DNA]</scope>
    <source>
        <strain evidence="2 3">NBRC 106429</strain>
    </source>
</reference>
<dbReference type="Proteomes" id="UP000321523">
    <property type="component" value="Unassembled WGS sequence"/>
</dbReference>
<dbReference type="EMBL" id="BJYZ01000026">
    <property type="protein sequence ID" value="GEO41185.1"/>
    <property type="molecule type" value="Genomic_DNA"/>
</dbReference>
<evidence type="ECO:0000256" key="1">
    <source>
        <dbReference type="SAM" id="MobiDB-lite"/>
    </source>
</evidence>
<keyword evidence="3" id="KW-1185">Reference proteome</keyword>
<name>A0A512DXI3_9PROT</name>
<feature type="region of interest" description="Disordered" evidence="1">
    <location>
        <begin position="1"/>
        <end position="27"/>
    </location>
</feature>